<dbReference type="Proteomes" id="UP000199328">
    <property type="component" value="Unassembled WGS sequence"/>
</dbReference>
<dbReference type="EMBL" id="FNFV01000002">
    <property type="protein sequence ID" value="SDK34011.1"/>
    <property type="molecule type" value="Genomic_DNA"/>
</dbReference>
<proteinExistence type="predicted"/>
<sequence length="115" mass="12982">MATAAIKLDGCKGVTLKKITTVGFDHSIEANDCENVNAEDIKAQKRMRYDYAELLKCVPELSIISAQDIDRIVSNVPRKKSKAILFLVEKLRPFYDASAKEVARKIVEYLWSVFS</sequence>
<keyword evidence="2" id="KW-1185">Reference proteome</keyword>
<protein>
    <submittedName>
        <fullName evidence="1">Uncharacterized protein</fullName>
    </submittedName>
</protein>
<reference evidence="2" key="1">
    <citation type="submission" date="2016-10" db="EMBL/GenBank/DDBJ databases">
        <authorList>
            <person name="Varghese N."/>
            <person name="Submissions S."/>
        </authorList>
    </citation>
    <scope>NUCLEOTIDE SEQUENCE [LARGE SCALE GENOMIC DNA]</scope>
    <source>
        <strain evidence="2">CGMCC 1.10789</strain>
    </source>
</reference>
<evidence type="ECO:0000313" key="1">
    <source>
        <dbReference type="EMBL" id="SDK34011.1"/>
    </source>
</evidence>
<dbReference type="AlphaFoldDB" id="A0A1G9B386"/>
<accession>A0A1G9B386</accession>
<evidence type="ECO:0000313" key="2">
    <source>
        <dbReference type="Proteomes" id="UP000199328"/>
    </source>
</evidence>
<gene>
    <name evidence="1" type="ORF">SAMN05216257_102387</name>
</gene>
<dbReference type="RefSeq" id="WP_143004460.1">
    <property type="nucleotide sequence ID" value="NZ_FNFV01000002.1"/>
</dbReference>
<organism evidence="1 2">
    <name type="scientific">Meinhardsimonia xiamenensis</name>
    <dbReference type="NCBI Taxonomy" id="990712"/>
    <lineage>
        <taxon>Bacteria</taxon>
        <taxon>Pseudomonadati</taxon>
        <taxon>Pseudomonadota</taxon>
        <taxon>Alphaproteobacteria</taxon>
        <taxon>Rhodobacterales</taxon>
        <taxon>Paracoccaceae</taxon>
        <taxon>Meinhardsimonia</taxon>
    </lineage>
</organism>
<name>A0A1G9B386_9RHOB</name>